<sequence length="143" mass="15936">MGALFNFTSVDDKATAANVRTFFREDLSHLERLSGQSLRNALASPRLSENGNNGNHAFNGVENAAINSIDAKNELSIVAEVLNQCSESTRKLITDRYISDLTVWQAANAIGYGRTRYMELFNAACNEFAERYAARGHELRIFQ</sequence>
<organism evidence="1">
    <name type="scientific">Limosilactobacillus allomucosae</name>
    <dbReference type="NCBI Taxonomy" id="3142938"/>
    <lineage>
        <taxon>Bacteria</taxon>
        <taxon>Bacillati</taxon>
        <taxon>Bacillota</taxon>
        <taxon>Bacilli</taxon>
        <taxon>Lactobacillales</taxon>
        <taxon>Lactobacillaceae</taxon>
        <taxon>Limosilactobacillus</taxon>
    </lineage>
</organism>
<dbReference type="InterPro" id="IPR006524">
    <property type="entry name" value="ArpU-like"/>
</dbReference>
<name>A0AAU7C498_9LACO</name>
<dbReference type="RefSeq" id="WP_347980617.1">
    <property type="nucleotide sequence ID" value="NZ_CP154878.1"/>
</dbReference>
<gene>
    <name evidence="1" type="ORF">ABC765_02220</name>
</gene>
<dbReference type="AlphaFoldDB" id="A0AAU7C498"/>
<dbReference type="NCBIfam" id="TIGR01637">
    <property type="entry name" value="phage_arpU"/>
    <property type="match status" value="1"/>
</dbReference>
<dbReference type="EMBL" id="CP154878">
    <property type="protein sequence ID" value="XBG95961.1"/>
    <property type="molecule type" value="Genomic_DNA"/>
</dbReference>
<dbReference type="KEGG" id="lalo:ABC765_02220"/>
<protein>
    <submittedName>
        <fullName evidence="1">ArpU family phage packaging/lysis transcriptional regulator</fullName>
    </submittedName>
</protein>
<evidence type="ECO:0000313" key="1">
    <source>
        <dbReference type="EMBL" id="XBG95961.1"/>
    </source>
</evidence>
<accession>A0AAU7C498</accession>
<reference evidence="1" key="1">
    <citation type="submission" date="2024-04" db="EMBL/GenBank/DDBJ databases">
        <title>Limosilactobacillus allomucosae sp. nov., a novel species isolated from wild boar faecal samples as a potential probiotics for domestic pigs.</title>
        <authorList>
            <person name="Chen B."/>
        </authorList>
    </citation>
    <scope>NUCLEOTIDE SEQUENCE</scope>
    <source>
        <strain evidence="1">WILCCON 0051</strain>
    </source>
</reference>
<proteinExistence type="predicted"/>